<dbReference type="Pfam" id="PF00353">
    <property type="entry name" value="HemolysinCabind"/>
    <property type="match status" value="4"/>
</dbReference>
<dbReference type="RefSeq" id="WP_074646141.1">
    <property type="nucleotide sequence ID" value="NZ_FNBL01000009.1"/>
</dbReference>
<dbReference type="PROSITE" id="PS00138">
    <property type="entry name" value="SUBTILASE_SER"/>
    <property type="match status" value="1"/>
</dbReference>
<dbReference type="InterPro" id="IPR000209">
    <property type="entry name" value="Peptidase_S8/S53_dom"/>
</dbReference>
<dbReference type="InterPro" id="IPR036852">
    <property type="entry name" value="Peptidase_S8/S53_dom_sf"/>
</dbReference>
<dbReference type="GO" id="GO:0005509">
    <property type="term" value="F:calcium ion binding"/>
    <property type="evidence" value="ECO:0007669"/>
    <property type="project" value="InterPro"/>
</dbReference>
<dbReference type="PROSITE" id="PS00137">
    <property type="entry name" value="SUBTILASE_HIS"/>
    <property type="match status" value="1"/>
</dbReference>
<keyword evidence="1 5" id="KW-0645">Protease</keyword>
<dbReference type="PROSITE" id="PS00330">
    <property type="entry name" value="HEMOLYSIN_CALCIUM"/>
    <property type="match status" value="2"/>
</dbReference>
<dbReference type="InterPro" id="IPR023828">
    <property type="entry name" value="Peptidase_S8_Ser-AS"/>
</dbReference>
<organism evidence="7 8">
    <name type="scientific">Celeribacter baekdonensis</name>
    <dbReference type="NCBI Taxonomy" id="875171"/>
    <lineage>
        <taxon>Bacteria</taxon>
        <taxon>Pseudomonadati</taxon>
        <taxon>Pseudomonadota</taxon>
        <taxon>Alphaproteobacteria</taxon>
        <taxon>Rhodobacterales</taxon>
        <taxon>Roseobacteraceae</taxon>
        <taxon>Celeribacter</taxon>
    </lineage>
</organism>
<feature type="active site" description="Charge relay system" evidence="4 5">
    <location>
        <position position="74"/>
    </location>
</feature>
<dbReference type="AlphaFoldDB" id="A0A1G7QFE0"/>
<sequence length="878" mass="91094">MVPTDPKYSLQWHFDLIGDIEKIWNEFNGSGVNVAVYDDGMDVDHPDLVGNYDATLESNVAGVDGDYNTDTDAHGTAVGGIIAGVQNGSYGVGVAFGANLTSVDFLNDGQDLLLNGMSGITAFKNLMNEMAKFDVINNSWGSIPMYDSVYNSISSTSSGNASIYQDGVVYATTNGRDGLGSIIVKAAGNEANDSSYQSVYNVYGNAQGDELNSAFEIILVAATDVNGDAEYYSNYGANVLVTAPAASETTDIVGTGGYSNTAWATDFGGTSAATPVVSGVTALMLDANENLGWRDVRMILAMSASLTGSNIGSSATGYEVAQWGINDANNWNGGGNSFHLNYGYGMVDAYAAVRMAEVWLDLYDTAKTTANIDSVTLTNNTNQRIYNSTGAISTVTCNTDIALEHVNVTISTDHYYMGDLTIYLVGPDGTYVPLLDQEGGSTDLGTWTFGVAAVMGMSSVGTWSVVVADNFSGDSDYYFIDYITIEFLGAEAITDSVYTYTDDFLTMLALESTRGTLADTDGGTDWINMAAITGDVLANLTSSVQVDNATWVTLNGSVENIVTGDGDDVLYGNSGANILQGMRGNDVLIGGDGADTLRGGAGTDSASYSNASGLVIADLINGGSGTGDSAGDTYSSIENLTGSAYNDDLRGTHGNNILSGGAGNDFMMGRNGNDILIGGGGNDTLTGGDDFDVLNGGIGNDRLNGEAGGDRMLGDAGDDVLYDIYGNNQMFGGSGNDTLLDGSGDGVLFGNTGADRLIGNSGNDRMYGDQGNDTLSAGNGNDTVVGGAGNDYMLGGNGADKFVFYENDGADRIADYEIGVDRLFIDGTIAGTDINALVSNYADVVDGNIVFDFGGGNTISLLGVTDIGSIANDILIIT</sequence>
<dbReference type="InterPro" id="IPR015500">
    <property type="entry name" value="Peptidase_S8_subtilisin-rel"/>
</dbReference>
<evidence type="ECO:0000256" key="1">
    <source>
        <dbReference type="ARBA" id="ARBA00022670"/>
    </source>
</evidence>
<evidence type="ECO:0000259" key="6">
    <source>
        <dbReference type="PROSITE" id="PS51829"/>
    </source>
</evidence>
<feature type="active site" description="Charge relay system" evidence="4 5">
    <location>
        <position position="38"/>
    </location>
</feature>
<protein>
    <submittedName>
        <fullName evidence="7">Regulatory P domain of the subtilisin-like proprotein convertase</fullName>
    </submittedName>
</protein>
<gene>
    <name evidence="7" type="ORF">SAMN04488117_109112</name>
</gene>
<feature type="active site" description="Charge relay system" evidence="4 5">
    <location>
        <position position="271"/>
    </location>
</feature>
<dbReference type="Gene3D" id="2.60.120.260">
    <property type="entry name" value="Galactose-binding domain-like"/>
    <property type="match status" value="1"/>
</dbReference>
<dbReference type="GO" id="GO:0004252">
    <property type="term" value="F:serine-type endopeptidase activity"/>
    <property type="evidence" value="ECO:0007669"/>
    <property type="project" value="UniProtKB-UniRule"/>
</dbReference>
<dbReference type="GO" id="GO:0016020">
    <property type="term" value="C:membrane"/>
    <property type="evidence" value="ECO:0007669"/>
    <property type="project" value="TreeGrafter"/>
</dbReference>
<dbReference type="InterPro" id="IPR002884">
    <property type="entry name" value="P_dom"/>
</dbReference>
<dbReference type="Proteomes" id="UP000182284">
    <property type="component" value="Unassembled WGS sequence"/>
</dbReference>
<dbReference type="Pfam" id="PF01483">
    <property type="entry name" value="P_proprotein"/>
    <property type="match status" value="1"/>
</dbReference>
<dbReference type="InterPro" id="IPR022398">
    <property type="entry name" value="Peptidase_S8_His-AS"/>
</dbReference>
<dbReference type="PANTHER" id="PTHR42884:SF14">
    <property type="entry name" value="NEUROENDOCRINE CONVERTASE 1"/>
    <property type="match status" value="1"/>
</dbReference>
<dbReference type="SUPFAM" id="SSF51120">
    <property type="entry name" value="beta-Roll"/>
    <property type="match status" value="3"/>
</dbReference>
<dbReference type="InterPro" id="IPR011049">
    <property type="entry name" value="Serralysin-like_metalloprot_C"/>
</dbReference>
<dbReference type="PROSITE" id="PS51829">
    <property type="entry name" value="P_HOMO_B"/>
    <property type="match status" value="1"/>
</dbReference>
<dbReference type="Pfam" id="PF00082">
    <property type="entry name" value="Peptidase_S8"/>
    <property type="match status" value="1"/>
</dbReference>
<dbReference type="PROSITE" id="PS51892">
    <property type="entry name" value="SUBTILASE"/>
    <property type="match status" value="1"/>
</dbReference>
<evidence type="ECO:0000256" key="4">
    <source>
        <dbReference type="PIRSR" id="PIRSR615500-1"/>
    </source>
</evidence>
<evidence type="ECO:0000313" key="8">
    <source>
        <dbReference type="Proteomes" id="UP000182284"/>
    </source>
</evidence>
<evidence type="ECO:0000256" key="2">
    <source>
        <dbReference type="ARBA" id="ARBA00022801"/>
    </source>
</evidence>
<dbReference type="SUPFAM" id="SSF52743">
    <property type="entry name" value="Subtilisin-like"/>
    <property type="match status" value="1"/>
</dbReference>
<name>A0A1G7QFE0_9RHOB</name>
<dbReference type="InterPro" id="IPR018511">
    <property type="entry name" value="Hemolysin-typ_Ca-bd_CS"/>
</dbReference>
<dbReference type="PRINTS" id="PR00313">
    <property type="entry name" value="CABNDNGRPT"/>
</dbReference>
<reference evidence="7 8" key="1">
    <citation type="submission" date="2016-10" db="EMBL/GenBank/DDBJ databases">
        <authorList>
            <person name="de Groot N.N."/>
        </authorList>
    </citation>
    <scope>NUCLEOTIDE SEQUENCE [LARGE SCALE GENOMIC DNA]</scope>
    <source>
        <strain evidence="7 8">DSM 27375</strain>
    </source>
</reference>
<dbReference type="Gene3D" id="2.150.10.10">
    <property type="entry name" value="Serralysin-like metalloprotease, C-terminal"/>
    <property type="match status" value="4"/>
</dbReference>
<keyword evidence="2 5" id="KW-0378">Hydrolase</keyword>
<evidence type="ECO:0000256" key="3">
    <source>
        <dbReference type="ARBA" id="ARBA00022825"/>
    </source>
</evidence>
<dbReference type="InterPro" id="IPR001343">
    <property type="entry name" value="Hemolysn_Ca-bd"/>
</dbReference>
<dbReference type="PANTHER" id="PTHR42884">
    <property type="entry name" value="PROPROTEIN CONVERTASE SUBTILISIN/KEXIN-RELATED"/>
    <property type="match status" value="1"/>
</dbReference>
<comment type="similarity">
    <text evidence="5">Belongs to the peptidase S8 family.</text>
</comment>
<dbReference type="InterPro" id="IPR008979">
    <property type="entry name" value="Galactose-bd-like_sf"/>
</dbReference>
<evidence type="ECO:0000256" key="5">
    <source>
        <dbReference type="PROSITE-ProRule" id="PRU01240"/>
    </source>
</evidence>
<keyword evidence="3 5" id="KW-0720">Serine protease</keyword>
<dbReference type="SUPFAM" id="SSF49785">
    <property type="entry name" value="Galactose-binding domain-like"/>
    <property type="match status" value="1"/>
</dbReference>
<dbReference type="GO" id="GO:0016485">
    <property type="term" value="P:protein processing"/>
    <property type="evidence" value="ECO:0007669"/>
    <property type="project" value="TreeGrafter"/>
</dbReference>
<proteinExistence type="inferred from homology"/>
<feature type="domain" description="P/Homo B" evidence="6">
    <location>
        <begin position="365"/>
        <end position="493"/>
    </location>
</feature>
<dbReference type="OrthoDB" id="9795675at2"/>
<accession>A0A1G7QFE0</accession>
<evidence type="ECO:0000313" key="7">
    <source>
        <dbReference type="EMBL" id="SDF97226.1"/>
    </source>
</evidence>
<dbReference type="GO" id="GO:0012505">
    <property type="term" value="C:endomembrane system"/>
    <property type="evidence" value="ECO:0007669"/>
    <property type="project" value="UniProtKB-ARBA"/>
</dbReference>
<dbReference type="EMBL" id="FNBL01000009">
    <property type="protein sequence ID" value="SDF97226.1"/>
    <property type="molecule type" value="Genomic_DNA"/>
</dbReference>
<dbReference type="PRINTS" id="PR00723">
    <property type="entry name" value="SUBTILISIN"/>
</dbReference>
<dbReference type="Gene3D" id="3.40.50.200">
    <property type="entry name" value="Peptidase S8/S53 domain"/>
    <property type="match status" value="1"/>
</dbReference>
<dbReference type="GO" id="GO:0005737">
    <property type="term" value="C:cytoplasm"/>
    <property type="evidence" value="ECO:0007669"/>
    <property type="project" value="UniProtKB-ARBA"/>
</dbReference>